<evidence type="ECO:0000256" key="1">
    <source>
        <dbReference type="ARBA" id="ARBA00007867"/>
    </source>
</evidence>
<name>A0A6J7QUS7_9ZZZZ</name>
<dbReference type="Pfam" id="PF01564">
    <property type="entry name" value="Spermine_synth"/>
    <property type="match status" value="1"/>
</dbReference>
<dbReference type="AlphaFoldDB" id="A0A6J7QUS7"/>
<protein>
    <recommendedName>
        <fullName evidence="6">thermospermine synthase</fullName>
        <ecNumber evidence="6">2.5.1.79</ecNumber>
    </recommendedName>
</protein>
<evidence type="ECO:0000313" key="8">
    <source>
        <dbReference type="EMBL" id="CAB4951958.1"/>
    </source>
</evidence>
<keyword evidence="4" id="KW-0620">Polyamine biosynthesis</keyword>
<dbReference type="PROSITE" id="PS01330">
    <property type="entry name" value="PABS_1"/>
    <property type="match status" value="1"/>
</dbReference>
<dbReference type="Pfam" id="PF17284">
    <property type="entry name" value="Spermine_synt_N"/>
    <property type="match status" value="1"/>
</dbReference>
<evidence type="ECO:0000256" key="2">
    <source>
        <dbReference type="ARBA" id="ARBA00022490"/>
    </source>
</evidence>
<dbReference type="GO" id="GO:0010487">
    <property type="term" value="F:thermospermine synthase activity"/>
    <property type="evidence" value="ECO:0007669"/>
    <property type="project" value="UniProtKB-EC"/>
</dbReference>
<dbReference type="EC" id="2.5.1.79" evidence="6"/>
<dbReference type="InterPro" id="IPR035246">
    <property type="entry name" value="Spermidine_synt_N"/>
</dbReference>
<dbReference type="CDD" id="cd02440">
    <property type="entry name" value="AdoMet_MTases"/>
    <property type="match status" value="1"/>
</dbReference>
<dbReference type="EMBL" id="CAFBPU010000002">
    <property type="protein sequence ID" value="CAB5019553.1"/>
    <property type="molecule type" value="Genomic_DNA"/>
</dbReference>
<evidence type="ECO:0000256" key="6">
    <source>
        <dbReference type="ARBA" id="ARBA00049721"/>
    </source>
</evidence>
<organism evidence="9">
    <name type="scientific">freshwater metagenome</name>
    <dbReference type="NCBI Taxonomy" id="449393"/>
    <lineage>
        <taxon>unclassified sequences</taxon>
        <taxon>metagenomes</taxon>
        <taxon>ecological metagenomes</taxon>
    </lineage>
</organism>
<keyword evidence="3" id="KW-0808">Transferase</keyword>
<sequence length="318" mass="34194">MPDMGSTYEPVAVIRESVTPFDTFVHDLTVVHASGQSAFQHYVIGENPAFGRMLALDGVIQSTEADEFIYHEGIVQPAMLAAGSPRWVLILGGGEGATAREVLRWSSIVRLDMVDIDAEVVAACREHLPRHHQGAFDDPRLALVHADAVGYLKTQGGSGAKYDVVISDMTDPVEEGPATFCFTREYFASVSEVLTDSGVLVVQAGPVSPVEIALHAKVIRTLHAEFPYVAPYSIDAPCYSRPLGFVLASREPLLPRLTASRTGSALAVLPGRTEWLTAASLEGRLDPPPYLLGAIAAREDVYTDMAPPSTGHSAGWEI</sequence>
<dbReference type="InterPro" id="IPR030373">
    <property type="entry name" value="PABS_CS"/>
</dbReference>
<dbReference type="HAMAP" id="MF_00198">
    <property type="entry name" value="Spermidine_synth"/>
    <property type="match status" value="1"/>
</dbReference>
<dbReference type="PANTHER" id="PTHR43317">
    <property type="entry name" value="THERMOSPERMINE SYNTHASE ACAULIS5"/>
    <property type="match status" value="1"/>
</dbReference>
<dbReference type="Gene3D" id="3.40.50.150">
    <property type="entry name" value="Vaccinia Virus protein VP39"/>
    <property type="match status" value="1"/>
</dbReference>
<comment type="similarity">
    <text evidence="1">Belongs to the spermidine/spermine synthase family.</text>
</comment>
<dbReference type="GO" id="GO:0006596">
    <property type="term" value="P:polyamine biosynthetic process"/>
    <property type="evidence" value="ECO:0007669"/>
    <property type="project" value="UniProtKB-KW"/>
</dbReference>
<reference evidence="9" key="1">
    <citation type="submission" date="2020-05" db="EMBL/GenBank/DDBJ databases">
        <authorList>
            <person name="Chiriac C."/>
            <person name="Salcher M."/>
            <person name="Ghai R."/>
            <person name="Kavagutti S V."/>
        </authorList>
    </citation>
    <scope>NUCLEOTIDE SEQUENCE</scope>
</reference>
<dbReference type="PANTHER" id="PTHR43317:SF1">
    <property type="entry name" value="THERMOSPERMINE SYNTHASE ACAULIS5"/>
    <property type="match status" value="1"/>
</dbReference>
<feature type="domain" description="PABS" evidence="7">
    <location>
        <begin position="10"/>
        <end position="250"/>
    </location>
</feature>
<keyword evidence="2" id="KW-0963">Cytoplasm</keyword>
<evidence type="ECO:0000259" key="7">
    <source>
        <dbReference type="PROSITE" id="PS51006"/>
    </source>
</evidence>
<dbReference type="PROSITE" id="PS51006">
    <property type="entry name" value="PABS_2"/>
    <property type="match status" value="1"/>
</dbReference>
<evidence type="ECO:0000256" key="5">
    <source>
        <dbReference type="ARBA" id="ARBA00048874"/>
    </source>
</evidence>
<dbReference type="InterPro" id="IPR029063">
    <property type="entry name" value="SAM-dependent_MTases_sf"/>
</dbReference>
<gene>
    <name evidence="8" type="ORF">UFOPK3752_01714</name>
    <name evidence="9" type="ORF">UFOPK4150_00163</name>
</gene>
<comment type="catalytic activity">
    <reaction evidence="5">
        <text>S-adenosyl 3-(methylsulfanyl)propylamine + spermidine = thermospermine + S-methyl-5'-thioadenosine + H(+)</text>
        <dbReference type="Rhea" id="RHEA:30515"/>
        <dbReference type="ChEBI" id="CHEBI:15378"/>
        <dbReference type="ChEBI" id="CHEBI:17509"/>
        <dbReference type="ChEBI" id="CHEBI:57443"/>
        <dbReference type="ChEBI" id="CHEBI:57834"/>
        <dbReference type="ChEBI" id="CHEBI:59903"/>
        <dbReference type="EC" id="2.5.1.79"/>
    </reaction>
</comment>
<dbReference type="Gene3D" id="2.30.140.10">
    <property type="entry name" value="Spermidine synthase, tetramerisation domain"/>
    <property type="match status" value="1"/>
</dbReference>
<evidence type="ECO:0000256" key="3">
    <source>
        <dbReference type="ARBA" id="ARBA00022679"/>
    </source>
</evidence>
<evidence type="ECO:0000256" key="4">
    <source>
        <dbReference type="ARBA" id="ARBA00023115"/>
    </source>
</evidence>
<dbReference type="SUPFAM" id="SSF53335">
    <property type="entry name" value="S-adenosyl-L-methionine-dependent methyltransferases"/>
    <property type="match status" value="1"/>
</dbReference>
<dbReference type="InterPro" id="IPR037163">
    <property type="entry name" value="Spermidine_synt_N_sf"/>
</dbReference>
<dbReference type="EMBL" id="CAFBND010000084">
    <property type="protein sequence ID" value="CAB4951958.1"/>
    <property type="molecule type" value="Genomic_DNA"/>
</dbReference>
<evidence type="ECO:0000313" key="9">
    <source>
        <dbReference type="EMBL" id="CAB5019553.1"/>
    </source>
</evidence>
<accession>A0A6J7QUS7</accession>
<dbReference type="InterPro" id="IPR001045">
    <property type="entry name" value="Spermi_synthase"/>
</dbReference>
<proteinExistence type="inferred from homology"/>
<dbReference type="InterPro" id="IPR030374">
    <property type="entry name" value="PABS"/>
</dbReference>